<proteinExistence type="predicted"/>
<gene>
    <name evidence="1" type="ORF">ULMS_16350</name>
</gene>
<comment type="caution">
    <text evidence="1">The sequence shown here is derived from an EMBL/GenBank/DDBJ whole genome shotgun (WGS) entry which is preliminary data.</text>
</comment>
<protein>
    <submittedName>
        <fullName evidence="1">Uncharacterized protein</fullName>
    </submittedName>
</protein>
<keyword evidence="2" id="KW-1185">Reference proteome</keyword>
<dbReference type="RefSeq" id="WP_151894056.1">
    <property type="nucleotide sequence ID" value="NZ_BKCF01000002.1"/>
</dbReference>
<evidence type="ECO:0000313" key="1">
    <source>
        <dbReference type="EMBL" id="GEQ86127.1"/>
    </source>
</evidence>
<name>A0A5J4FU33_9FLAO</name>
<dbReference type="OrthoDB" id="1441323at2"/>
<reference evidence="1 2" key="1">
    <citation type="submission" date="2019-08" db="EMBL/GenBank/DDBJ databases">
        <title>Ulvibacter marinistellae sp. nov., isolated from a starfish, Patiria pectinifera.</title>
        <authorList>
            <person name="Kawano K."/>
            <person name="Ushijima N."/>
            <person name="Kihara M."/>
            <person name="Itoh H."/>
        </authorList>
    </citation>
    <scope>NUCLEOTIDE SEQUENCE [LARGE SCALE GENOMIC DNA]</scope>
    <source>
        <strain evidence="1 2">KK4</strain>
    </source>
</reference>
<organism evidence="1 2">
    <name type="scientific">Patiriisocius marinistellae</name>
    <dbReference type="NCBI Taxonomy" id="2494560"/>
    <lineage>
        <taxon>Bacteria</taxon>
        <taxon>Pseudomonadati</taxon>
        <taxon>Bacteroidota</taxon>
        <taxon>Flavobacteriia</taxon>
        <taxon>Flavobacteriales</taxon>
        <taxon>Flavobacteriaceae</taxon>
        <taxon>Patiriisocius</taxon>
    </lineage>
</organism>
<sequence length="152" mass="18144">MKFKLLILLIIGITNYGFGQNLNMVIQVNDQLVLNGAFNLHFEYKSGIKERIQIGYEPGELKLTESDWKKISSDSTKNIILTFNYDDFLKVKKQDSYYEIEMEKYHFDNRYLILRVYDFCERKYRRKYSCLTDEDYIYDFNYPQGGILISCG</sequence>
<dbReference type="AlphaFoldDB" id="A0A5J4FU33"/>
<dbReference type="Proteomes" id="UP000326994">
    <property type="component" value="Unassembled WGS sequence"/>
</dbReference>
<dbReference type="EMBL" id="BKCF01000002">
    <property type="protein sequence ID" value="GEQ86127.1"/>
    <property type="molecule type" value="Genomic_DNA"/>
</dbReference>
<evidence type="ECO:0000313" key="2">
    <source>
        <dbReference type="Proteomes" id="UP000326994"/>
    </source>
</evidence>
<accession>A0A5J4FU33</accession>